<dbReference type="GO" id="GO:0005930">
    <property type="term" value="C:axoneme"/>
    <property type="evidence" value="ECO:0007669"/>
    <property type="project" value="TreeGrafter"/>
</dbReference>
<keyword evidence="6" id="KW-0175">Coiled coil</keyword>
<dbReference type="AlphaFoldDB" id="A0AAD4TUL3"/>
<accession>A0AAD4TUL3</accession>
<evidence type="ECO:0000256" key="3">
    <source>
        <dbReference type="ARBA" id="ARBA00007460"/>
    </source>
</evidence>
<keyword evidence="5" id="KW-0963">Cytoplasm</keyword>
<feature type="region of interest" description="Disordered" evidence="10">
    <location>
        <begin position="87"/>
        <end position="125"/>
    </location>
</feature>
<evidence type="ECO:0000256" key="4">
    <source>
        <dbReference type="ARBA" id="ARBA00021815"/>
    </source>
</evidence>
<evidence type="ECO:0000256" key="9">
    <source>
        <dbReference type="ARBA" id="ARBA00031593"/>
    </source>
</evidence>
<evidence type="ECO:0000259" key="11">
    <source>
        <dbReference type="Pfam" id="PF11527"/>
    </source>
</evidence>
<keyword evidence="8" id="KW-0966">Cell projection</keyword>
<dbReference type="InterPro" id="IPR038888">
    <property type="entry name" value="CFAP36"/>
</dbReference>
<sequence length="195" mass="22625">MAAEEEDEEEWVVEGIAGFLRGPDWSIPILDIVEQKCEVFDDEEESKLTYTEIHQEYKELVYYLMWSVTLKEEMKILKEVLRKSKEEYDQEEERKRKKQLSEAKTEEPPMQAKETAKMNNSQGDGEHFAHAASEVKVHFANQSVQPLTRKLEMLPETSCLPQKGLKIPGFEHASMEGPIATLSTLRTEALRQREH</sequence>
<reference evidence="12" key="1">
    <citation type="submission" date="2022-03" db="EMBL/GenBank/DDBJ databases">
        <title>Genomic analyses of argali, domestic sheep and their hybrids provide insights into chromosomal evolution, heterosis and genetic basis of agronomic traits.</title>
        <authorList>
            <person name="Li M."/>
        </authorList>
    </citation>
    <scope>NUCLEOTIDE SEQUENCE</scope>
    <source>
        <strain evidence="12">CAU-MHL-2022a</strain>
        <tissue evidence="12">Skin</tissue>
    </source>
</reference>
<name>A0AAD4TUL3_OVIAM</name>
<feature type="domain" description="BART" evidence="11">
    <location>
        <begin position="8"/>
        <end position="94"/>
    </location>
</feature>
<gene>
    <name evidence="12" type="ORF">MG293_017275</name>
</gene>
<proteinExistence type="inferred from homology"/>
<comment type="similarity">
    <text evidence="3">Belongs to the CFAP36 family.</text>
</comment>
<keyword evidence="13" id="KW-1185">Reference proteome</keyword>
<evidence type="ECO:0000256" key="5">
    <source>
        <dbReference type="ARBA" id="ARBA00022490"/>
    </source>
</evidence>
<evidence type="ECO:0000313" key="12">
    <source>
        <dbReference type="EMBL" id="KAI4532867.1"/>
    </source>
</evidence>
<evidence type="ECO:0000313" key="13">
    <source>
        <dbReference type="Proteomes" id="UP001214576"/>
    </source>
</evidence>
<comment type="caution">
    <text evidence="12">The sequence shown here is derived from an EMBL/GenBank/DDBJ whole genome shotgun (WGS) entry which is preliminary data.</text>
</comment>
<dbReference type="PANTHER" id="PTHR21532:SF0">
    <property type="entry name" value="CILIA- AND FLAGELLA-ASSOCIATED PROTEIN 36"/>
    <property type="match status" value="1"/>
</dbReference>
<protein>
    <recommendedName>
        <fullName evidence="4">Cilia- and flagella-associated protein 36</fullName>
    </recommendedName>
    <alternativeName>
        <fullName evidence="9">Coiled-coil domain-containing protein 104</fullName>
    </alternativeName>
</protein>
<dbReference type="GO" id="GO:0097546">
    <property type="term" value="C:ciliary base"/>
    <property type="evidence" value="ECO:0007669"/>
    <property type="project" value="TreeGrafter"/>
</dbReference>
<dbReference type="PANTHER" id="PTHR21532">
    <property type="entry name" value="PHOSPHODIESTERASE HL"/>
    <property type="match status" value="1"/>
</dbReference>
<dbReference type="InterPro" id="IPR042541">
    <property type="entry name" value="BART_sf"/>
</dbReference>
<evidence type="ECO:0000256" key="10">
    <source>
        <dbReference type="SAM" id="MobiDB-lite"/>
    </source>
</evidence>
<evidence type="ECO:0000256" key="6">
    <source>
        <dbReference type="ARBA" id="ARBA00023054"/>
    </source>
</evidence>
<organism evidence="12 13">
    <name type="scientific">Ovis ammon polii</name>
    <dbReference type="NCBI Taxonomy" id="230172"/>
    <lineage>
        <taxon>Eukaryota</taxon>
        <taxon>Metazoa</taxon>
        <taxon>Chordata</taxon>
        <taxon>Craniata</taxon>
        <taxon>Vertebrata</taxon>
        <taxon>Euteleostomi</taxon>
        <taxon>Mammalia</taxon>
        <taxon>Eutheria</taxon>
        <taxon>Laurasiatheria</taxon>
        <taxon>Artiodactyla</taxon>
        <taxon>Ruminantia</taxon>
        <taxon>Pecora</taxon>
        <taxon>Bovidae</taxon>
        <taxon>Caprinae</taxon>
        <taxon>Ovis</taxon>
    </lineage>
</organism>
<dbReference type="Proteomes" id="UP001214576">
    <property type="component" value="Unassembled WGS sequence"/>
</dbReference>
<evidence type="ECO:0000256" key="8">
    <source>
        <dbReference type="ARBA" id="ARBA00023273"/>
    </source>
</evidence>
<keyword evidence="7" id="KW-0969">Cilium</keyword>
<dbReference type="Gene3D" id="1.20.1520.10">
    <property type="entry name" value="ADP-ribosylation factor-like 2-binding protein, domain"/>
    <property type="match status" value="1"/>
</dbReference>
<comment type="subcellular location">
    <subcellularLocation>
        <location evidence="1">Cell projection</location>
        <location evidence="1">Cilium</location>
    </subcellularLocation>
    <subcellularLocation>
        <location evidence="2">Cytoplasm</location>
    </subcellularLocation>
</comment>
<dbReference type="InterPro" id="IPR023379">
    <property type="entry name" value="BART_dom"/>
</dbReference>
<evidence type="ECO:0000256" key="7">
    <source>
        <dbReference type="ARBA" id="ARBA00023069"/>
    </source>
</evidence>
<dbReference type="EMBL" id="JAKZEL010000021">
    <property type="protein sequence ID" value="KAI4532867.1"/>
    <property type="molecule type" value="Genomic_DNA"/>
</dbReference>
<evidence type="ECO:0000256" key="1">
    <source>
        <dbReference type="ARBA" id="ARBA00004138"/>
    </source>
</evidence>
<evidence type="ECO:0000256" key="2">
    <source>
        <dbReference type="ARBA" id="ARBA00004496"/>
    </source>
</evidence>
<dbReference type="Pfam" id="PF11527">
    <property type="entry name" value="ARL2_Bind_BART"/>
    <property type="match status" value="1"/>
</dbReference>